<gene>
    <name evidence="12" type="ORF">D6851_13505</name>
</gene>
<comment type="subcellular location">
    <subcellularLocation>
        <location evidence="1">Cytoplasm</location>
    </subcellularLocation>
</comment>
<evidence type="ECO:0000256" key="3">
    <source>
        <dbReference type="ARBA" id="ARBA00011890"/>
    </source>
</evidence>
<evidence type="ECO:0000256" key="1">
    <source>
        <dbReference type="ARBA" id="ARBA00004496"/>
    </source>
</evidence>
<comment type="similarity">
    <text evidence="2">Belongs to the methyltransferase superfamily. L-isoaspartyl/D-aspartyl protein methyltransferase family.</text>
</comment>
<keyword evidence="8" id="KW-0949">S-adenosyl-L-methionine</keyword>
<keyword evidence="6 12" id="KW-0489">Methyltransferase</keyword>
<evidence type="ECO:0000256" key="10">
    <source>
        <dbReference type="ARBA" id="ARBA00031323"/>
    </source>
</evidence>
<evidence type="ECO:0000313" key="12">
    <source>
        <dbReference type="EMBL" id="RKF19117.1"/>
    </source>
</evidence>
<evidence type="ECO:0000256" key="2">
    <source>
        <dbReference type="ARBA" id="ARBA00005369"/>
    </source>
</evidence>
<evidence type="ECO:0000256" key="5">
    <source>
        <dbReference type="ARBA" id="ARBA00022490"/>
    </source>
</evidence>
<evidence type="ECO:0000256" key="4">
    <source>
        <dbReference type="ARBA" id="ARBA00013346"/>
    </source>
</evidence>
<keyword evidence="13" id="KW-1185">Reference proteome</keyword>
<evidence type="ECO:0000256" key="8">
    <source>
        <dbReference type="ARBA" id="ARBA00022691"/>
    </source>
</evidence>
<keyword evidence="7 12" id="KW-0808">Transferase</keyword>
<evidence type="ECO:0000256" key="6">
    <source>
        <dbReference type="ARBA" id="ARBA00022603"/>
    </source>
</evidence>
<dbReference type="PANTHER" id="PTHR11579">
    <property type="entry name" value="PROTEIN-L-ISOASPARTATE O-METHYLTRANSFERASE"/>
    <property type="match status" value="1"/>
</dbReference>
<dbReference type="GO" id="GO:0032259">
    <property type="term" value="P:methylation"/>
    <property type="evidence" value="ECO:0007669"/>
    <property type="project" value="UniProtKB-KW"/>
</dbReference>
<evidence type="ECO:0000256" key="9">
    <source>
        <dbReference type="ARBA" id="ARBA00030757"/>
    </source>
</evidence>
<sequence length="183" mass="19498">MIDSQLRTSGVSAEFVLKRMGAVAREDFVPEKAKSVAYMDRSIPLGDGQYLAAPIVQGLMLQEARPTSSDKALVVDGGSGYLTELLRPLVNSLDSVSPADAVKGKTPSQNYDLIVIDGAVEYLPDALIAHLGDHARVVTGYCMNGLTRVATGRKAAGEVSLLPLAEFGMPVLDAFNKPTSWSF</sequence>
<dbReference type="OrthoDB" id="9798496at2"/>
<dbReference type="GO" id="GO:0004719">
    <property type="term" value="F:protein-L-isoaspartate (D-aspartate) O-methyltransferase activity"/>
    <property type="evidence" value="ECO:0007669"/>
    <property type="project" value="UniProtKB-EC"/>
</dbReference>
<dbReference type="Proteomes" id="UP000284395">
    <property type="component" value="Unassembled WGS sequence"/>
</dbReference>
<organism evidence="12 13">
    <name type="scientific">Altericroceibacterium spongiae</name>
    <dbReference type="NCBI Taxonomy" id="2320269"/>
    <lineage>
        <taxon>Bacteria</taxon>
        <taxon>Pseudomonadati</taxon>
        <taxon>Pseudomonadota</taxon>
        <taxon>Alphaproteobacteria</taxon>
        <taxon>Sphingomonadales</taxon>
        <taxon>Erythrobacteraceae</taxon>
        <taxon>Altericroceibacterium</taxon>
    </lineage>
</organism>
<keyword evidence="5" id="KW-0963">Cytoplasm</keyword>
<evidence type="ECO:0000256" key="11">
    <source>
        <dbReference type="ARBA" id="ARBA00031350"/>
    </source>
</evidence>
<name>A0A420EEJ7_9SPHN</name>
<dbReference type="EMBL" id="RAPF01000007">
    <property type="protein sequence ID" value="RKF19117.1"/>
    <property type="molecule type" value="Genomic_DNA"/>
</dbReference>
<evidence type="ECO:0000256" key="7">
    <source>
        <dbReference type="ARBA" id="ARBA00022679"/>
    </source>
</evidence>
<dbReference type="EC" id="2.1.1.77" evidence="3"/>
<dbReference type="Pfam" id="PF01135">
    <property type="entry name" value="PCMT"/>
    <property type="match status" value="1"/>
</dbReference>
<dbReference type="GO" id="GO:0005737">
    <property type="term" value="C:cytoplasm"/>
    <property type="evidence" value="ECO:0007669"/>
    <property type="project" value="UniProtKB-SubCell"/>
</dbReference>
<protein>
    <recommendedName>
        <fullName evidence="4">Protein-L-isoaspartate O-methyltransferase</fullName>
        <ecNumber evidence="3">2.1.1.77</ecNumber>
    </recommendedName>
    <alternativeName>
        <fullName evidence="11">L-isoaspartyl protein carboxyl methyltransferase</fullName>
    </alternativeName>
    <alternativeName>
        <fullName evidence="9">Protein L-isoaspartyl methyltransferase</fullName>
    </alternativeName>
    <alternativeName>
        <fullName evidence="10">Protein-beta-aspartate methyltransferase</fullName>
    </alternativeName>
</protein>
<dbReference type="InterPro" id="IPR000682">
    <property type="entry name" value="PCMT"/>
</dbReference>
<dbReference type="AlphaFoldDB" id="A0A420EEJ7"/>
<dbReference type="Gene3D" id="3.40.50.150">
    <property type="entry name" value="Vaccinia Virus protein VP39"/>
    <property type="match status" value="1"/>
</dbReference>
<accession>A0A420EEJ7</accession>
<dbReference type="SUPFAM" id="SSF53335">
    <property type="entry name" value="S-adenosyl-L-methionine-dependent methyltransferases"/>
    <property type="match status" value="1"/>
</dbReference>
<dbReference type="InterPro" id="IPR029063">
    <property type="entry name" value="SAM-dependent_MTases_sf"/>
</dbReference>
<proteinExistence type="inferred from homology"/>
<comment type="caution">
    <text evidence="12">The sequence shown here is derived from an EMBL/GenBank/DDBJ whole genome shotgun (WGS) entry which is preliminary data.</text>
</comment>
<evidence type="ECO:0000313" key="13">
    <source>
        <dbReference type="Proteomes" id="UP000284395"/>
    </source>
</evidence>
<reference evidence="12 13" key="1">
    <citation type="submission" date="2018-09" db="EMBL/GenBank/DDBJ databases">
        <title>Altererythrobacter spongiae sp. nov., isolated from a marine sponge.</title>
        <authorList>
            <person name="Zhuang L."/>
            <person name="Luo L."/>
        </authorList>
    </citation>
    <scope>NUCLEOTIDE SEQUENCE [LARGE SCALE GENOMIC DNA]</scope>
    <source>
        <strain evidence="12 13">HN-Y73</strain>
    </source>
</reference>
<dbReference type="PANTHER" id="PTHR11579:SF0">
    <property type="entry name" value="PROTEIN-L-ISOASPARTATE(D-ASPARTATE) O-METHYLTRANSFERASE"/>
    <property type="match status" value="1"/>
</dbReference>